<organism evidence="6 7">
    <name type="scientific">Marivirga tractuosa (strain ATCC 23168 / DSM 4126 / NBRC 15989 / NCIMB 1408 / VKM B-1430 / H-43)</name>
    <name type="common">Microscilla tractuosa</name>
    <name type="synonym">Flexibacter tractuosus</name>
    <dbReference type="NCBI Taxonomy" id="643867"/>
    <lineage>
        <taxon>Bacteria</taxon>
        <taxon>Pseudomonadati</taxon>
        <taxon>Bacteroidota</taxon>
        <taxon>Cytophagia</taxon>
        <taxon>Cytophagales</taxon>
        <taxon>Marivirgaceae</taxon>
        <taxon>Marivirga</taxon>
    </lineage>
</organism>
<dbReference type="PROSITE" id="PS50043">
    <property type="entry name" value="HTH_LUXR_2"/>
    <property type="match status" value="1"/>
</dbReference>
<dbReference type="CDD" id="cd17535">
    <property type="entry name" value="REC_NarL-like"/>
    <property type="match status" value="1"/>
</dbReference>
<sequence length="213" mass="24290">MENMQISTIIADDHKLFAQGLSNILGQSDEIEIKAIVHNGKALVKELKNEATDLALIDLNMPELDGIGAIKQIQALSLKTKLIILSTYADEKLVEEAKNLKVDAYLLKDAEPEELLYTIKEVMEKRYEFNINHILKQTEPLENFSDDFLKKYKLSRREIEIIQLLKKGLTNQEIADKIFLSVLTIQTHRKNIIQKLEVNNSAGLIAFAHEHNI</sequence>
<evidence type="ECO:0000256" key="2">
    <source>
        <dbReference type="ARBA" id="ARBA00023125"/>
    </source>
</evidence>
<dbReference type="GO" id="GO:0000160">
    <property type="term" value="P:phosphorelay signal transduction system"/>
    <property type="evidence" value="ECO:0007669"/>
    <property type="project" value="InterPro"/>
</dbReference>
<dbReference type="GO" id="GO:0006355">
    <property type="term" value="P:regulation of DNA-templated transcription"/>
    <property type="evidence" value="ECO:0007669"/>
    <property type="project" value="InterPro"/>
</dbReference>
<dbReference type="Gene3D" id="3.40.50.2300">
    <property type="match status" value="1"/>
</dbReference>
<evidence type="ECO:0000313" key="7">
    <source>
        <dbReference type="Proteomes" id="UP000008720"/>
    </source>
</evidence>
<dbReference type="eggNOG" id="COG2197">
    <property type="taxonomic scope" value="Bacteria"/>
</dbReference>
<dbReference type="PROSITE" id="PS50110">
    <property type="entry name" value="RESPONSE_REGULATORY"/>
    <property type="match status" value="1"/>
</dbReference>
<protein>
    <submittedName>
        <fullName evidence="6">Two component transcriptional regulator, LuxR family</fullName>
    </submittedName>
</protein>
<dbReference type="InterPro" id="IPR036388">
    <property type="entry name" value="WH-like_DNA-bd_sf"/>
</dbReference>
<dbReference type="Pfam" id="PF00196">
    <property type="entry name" value="GerE"/>
    <property type="match status" value="1"/>
</dbReference>
<keyword evidence="1 3" id="KW-0597">Phosphoprotein</keyword>
<evidence type="ECO:0000259" key="4">
    <source>
        <dbReference type="PROSITE" id="PS50043"/>
    </source>
</evidence>
<dbReference type="SUPFAM" id="SSF52172">
    <property type="entry name" value="CheY-like"/>
    <property type="match status" value="1"/>
</dbReference>
<dbReference type="KEGG" id="mtt:Ftrac_1349"/>
<dbReference type="SUPFAM" id="SSF46894">
    <property type="entry name" value="C-terminal effector domain of the bipartite response regulators"/>
    <property type="match status" value="1"/>
</dbReference>
<accession>E4TM63</accession>
<keyword evidence="2" id="KW-0238">DNA-binding</keyword>
<evidence type="ECO:0000259" key="5">
    <source>
        <dbReference type="PROSITE" id="PS50110"/>
    </source>
</evidence>
<dbReference type="HOGENOM" id="CLU_000445_90_1_10"/>
<evidence type="ECO:0000256" key="1">
    <source>
        <dbReference type="ARBA" id="ARBA00022553"/>
    </source>
</evidence>
<proteinExistence type="predicted"/>
<evidence type="ECO:0000313" key="6">
    <source>
        <dbReference type="EMBL" id="ADR21339.1"/>
    </source>
</evidence>
<dbReference type="Pfam" id="PF00072">
    <property type="entry name" value="Response_reg"/>
    <property type="match status" value="1"/>
</dbReference>
<dbReference type="CDD" id="cd06170">
    <property type="entry name" value="LuxR_C_like"/>
    <property type="match status" value="1"/>
</dbReference>
<evidence type="ECO:0000256" key="3">
    <source>
        <dbReference type="PROSITE-ProRule" id="PRU00169"/>
    </source>
</evidence>
<dbReference type="STRING" id="643867.Ftrac_1349"/>
<dbReference type="InterPro" id="IPR001789">
    <property type="entry name" value="Sig_transdc_resp-reg_receiver"/>
</dbReference>
<name>E4TM63_MARTH</name>
<feature type="domain" description="Response regulatory" evidence="5">
    <location>
        <begin position="7"/>
        <end position="123"/>
    </location>
</feature>
<dbReference type="AlphaFoldDB" id="E4TM63"/>
<dbReference type="Gene3D" id="1.10.10.10">
    <property type="entry name" value="Winged helix-like DNA-binding domain superfamily/Winged helix DNA-binding domain"/>
    <property type="match status" value="1"/>
</dbReference>
<dbReference type="InterPro" id="IPR000792">
    <property type="entry name" value="Tscrpt_reg_LuxR_C"/>
</dbReference>
<dbReference type="InterPro" id="IPR016032">
    <property type="entry name" value="Sig_transdc_resp-reg_C-effctor"/>
</dbReference>
<dbReference type="PANTHER" id="PTHR43214">
    <property type="entry name" value="TWO-COMPONENT RESPONSE REGULATOR"/>
    <property type="match status" value="1"/>
</dbReference>
<dbReference type="PRINTS" id="PR00038">
    <property type="entry name" value="HTHLUXR"/>
</dbReference>
<dbReference type="InterPro" id="IPR039420">
    <property type="entry name" value="WalR-like"/>
</dbReference>
<dbReference type="SMART" id="SM00421">
    <property type="entry name" value="HTH_LUXR"/>
    <property type="match status" value="1"/>
</dbReference>
<dbReference type="Proteomes" id="UP000008720">
    <property type="component" value="Chromosome"/>
</dbReference>
<feature type="domain" description="HTH luxR-type" evidence="4">
    <location>
        <begin position="147"/>
        <end position="212"/>
    </location>
</feature>
<dbReference type="InterPro" id="IPR011006">
    <property type="entry name" value="CheY-like_superfamily"/>
</dbReference>
<dbReference type="OrthoDB" id="9797341at2"/>
<keyword evidence="7" id="KW-1185">Reference proteome</keyword>
<dbReference type="SMART" id="SM00448">
    <property type="entry name" value="REC"/>
    <property type="match status" value="1"/>
</dbReference>
<dbReference type="PANTHER" id="PTHR43214:SF43">
    <property type="entry name" value="TWO-COMPONENT RESPONSE REGULATOR"/>
    <property type="match status" value="1"/>
</dbReference>
<feature type="modified residue" description="4-aspartylphosphate" evidence="3">
    <location>
        <position position="58"/>
    </location>
</feature>
<reference evidence="6 7" key="1">
    <citation type="journal article" date="2011" name="Stand. Genomic Sci.">
        <title>Complete genome sequence of Marivirga tractuosa type strain (H-43).</title>
        <authorList>
            <person name="Pagani I."/>
            <person name="Chertkov O."/>
            <person name="Lapidus A."/>
            <person name="Lucas S."/>
            <person name="Del Rio T.G."/>
            <person name="Tice H."/>
            <person name="Copeland A."/>
            <person name="Cheng J.F."/>
            <person name="Nolan M."/>
            <person name="Saunders E."/>
            <person name="Pitluck S."/>
            <person name="Held B."/>
            <person name="Goodwin L."/>
            <person name="Liolios K."/>
            <person name="Ovchinikova G."/>
            <person name="Ivanova N."/>
            <person name="Mavromatis K."/>
            <person name="Pati A."/>
            <person name="Chen A."/>
            <person name="Palaniappan K."/>
            <person name="Land M."/>
            <person name="Hauser L."/>
            <person name="Jeffries C.D."/>
            <person name="Detter J.C."/>
            <person name="Han C."/>
            <person name="Tapia R."/>
            <person name="Ngatchou-Djao O.D."/>
            <person name="Rohde M."/>
            <person name="Goker M."/>
            <person name="Spring S."/>
            <person name="Sikorski J."/>
            <person name="Woyke T."/>
            <person name="Bristow J."/>
            <person name="Eisen J.A."/>
            <person name="Markowitz V."/>
            <person name="Hugenholtz P."/>
            <person name="Klenk H.P."/>
            <person name="Kyrpides N.C."/>
        </authorList>
    </citation>
    <scope>NUCLEOTIDE SEQUENCE [LARGE SCALE GENOMIC DNA]</scope>
    <source>
        <strain evidence="7">ATCC 23168 / DSM 4126 / NBRC 15989 / NCIMB 1408 / VKM B-1430 / H-43</strain>
    </source>
</reference>
<dbReference type="GO" id="GO:0003677">
    <property type="term" value="F:DNA binding"/>
    <property type="evidence" value="ECO:0007669"/>
    <property type="project" value="UniProtKB-KW"/>
</dbReference>
<dbReference type="PROSITE" id="PS00622">
    <property type="entry name" value="HTH_LUXR_1"/>
    <property type="match status" value="1"/>
</dbReference>
<dbReference type="EMBL" id="CP002349">
    <property type="protein sequence ID" value="ADR21339.1"/>
    <property type="molecule type" value="Genomic_DNA"/>
</dbReference>
<dbReference type="InterPro" id="IPR058245">
    <property type="entry name" value="NreC/VraR/RcsB-like_REC"/>
</dbReference>
<gene>
    <name evidence="6" type="ordered locus">Ftrac_1349</name>
</gene>